<dbReference type="Pfam" id="PF07696">
    <property type="entry name" value="7TMR-DISMED2"/>
    <property type="match status" value="1"/>
</dbReference>
<comment type="cofactor">
    <cofactor evidence="1">
        <name>Mg(2+)</name>
        <dbReference type="ChEBI" id="CHEBI:18420"/>
    </cofactor>
</comment>
<keyword evidence="4" id="KW-0812">Transmembrane</keyword>
<feature type="domain" description="GGDEF" evidence="5">
    <location>
        <begin position="445"/>
        <end position="585"/>
    </location>
</feature>
<evidence type="ECO:0000256" key="4">
    <source>
        <dbReference type="SAM" id="Phobius"/>
    </source>
</evidence>
<feature type="transmembrane region" description="Helical" evidence="4">
    <location>
        <begin position="377"/>
        <end position="398"/>
    </location>
</feature>
<dbReference type="Proteomes" id="UP000291106">
    <property type="component" value="Chromosome"/>
</dbReference>
<keyword evidence="4" id="KW-1133">Transmembrane helix</keyword>
<dbReference type="InterPro" id="IPR011622">
    <property type="entry name" value="7TMR_DISM_rcpt_extracell_dom2"/>
</dbReference>
<dbReference type="Gene3D" id="3.30.70.270">
    <property type="match status" value="1"/>
</dbReference>
<dbReference type="SMART" id="SM00267">
    <property type="entry name" value="GGDEF"/>
    <property type="match status" value="1"/>
</dbReference>
<feature type="transmembrane region" description="Helical" evidence="4">
    <location>
        <begin position="292"/>
        <end position="315"/>
    </location>
</feature>
<protein>
    <recommendedName>
        <fullName evidence="2">diguanylate cyclase</fullName>
        <ecNumber evidence="2">2.7.7.65</ecNumber>
    </recommendedName>
</protein>
<dbReference type="AlphaFoldDB" id="A0A411PGN0"/>
<dbReference type="PANTHER" id="PTHR45138">
    <property type="entry name" value="REGULATORY COMPONENTS OF SENSORY TRANSDUCTION SYSTEM"/>
    <property type="match status" value="1"/>
</dbReference>
<evidence type="ECO:0000256" key="2">
    <source>
        <dbReference type="ARBA" id="ARBA00012528"/>
    </source>
</evidence>
<dbReference type="PANTHER" id="PTHR45138:SF9">
    <property type="entry name" value="DIGUANYLATE CYCLASE DGCM-RELATED"/>
    <property type="match status" value="1"/>
</dbReference>
<dbReference type="InterPro" id="IPR050469">
    <property type="entry name" value="Diguanylate_Cyclase"/>
</dbReference>
<comment type="catalytic activity">
    <reaction evidence="3">
        <text>2 GTP = 3',3'-c-di-GMP + 2 diphosphate</text>
        <dbReference type="Rhea" id="RHEA:24898"/>
        <dbReference type="ChEBI" id="CHEBI:33019"/>
        <dbReference type="ChEBI" id="CHEBI:37565"/>
        <dbReference type="ChEBI" id="CHEBI:58805"/>
        <dbReference type="EC" id="2.7.7.65"/>
    </reaction>
</comment>
<dbReference type="SUPFAM" id="SSF55073">
    <property type="entry name" value="Nucleotide cyclase"/>
    <property type="match status" value="1"/>
</dbReference>
<keyword evidence="7" id="KW-1185">Reference proteome</keyword>
<dbReference type="EC" id="2.7.7.65" evidence="2"/>
<evidence type="ECO:0000259" key="5">
    <source>
        <dbReference type="PROSITE" id="PS50887"/>
    </source>
</evidence>
<name>A0A411PGN0_9GAMM</name>
<evidence type="ECO:0000313" key="7">
    <source>
        <dbReference type="Proteomes" id="UP000291106"/>
    </source>
</evidence>
<reference evidence="6 7" key="1">
    <citation type="submission" date="2019-02" db="EMBL/GenBank/DDBJ databases">
        <title>Shewanella sp. D4-2 isolated from Dokdo Island.</title>
        <authorList>
            <person name="Baek K."/>
        </authorList>
    </citation>
    <scope>NUCLEOTIDE SEQUENCE [LARGE SCALE GENOMIC DNA]</scope>
    <source>
        <strain evidence="6 7">D4-2</strain>
    </source>
</reference>
<dbReference type="InterPro" id="IPR029787">
    <property type="entry name" value="Nucleotide_cyclase"/>
</dbReference>
<dbReference type="Pfam" id="PF07695">
    <property type="entry name" value="7TMR-DISM_7TM"/>
    <property type="match status" value="1"/>
</dbReference>
<organism evidence="6 7">
    <name type="scientific">Shewanella maritima</name>
    <dbReference type="NCBI Taxonomy" id="2520507"/>
    <lineage>
        <taxon>Bacteria</taxon>
        <taxon>Pseudomonadati</taxon>
        <taxon>Pseudomonadota</taxon>
        <taxon>Gammaproteobacteria</taxon>
        <taxon>Alteromonadales</taxon>
        <taxon>Shewanellaceae</taxon>
        <taxon>Shewanella</taxon>
    </lineage>
</organism>
<sequence length="585" mass="65664">MTTSKDKLHSVHSWQILLVMLLLCASILPFANAETVVIPSFSQGSLGKHTQYFRERDGIISLEQARLRFASDELTQGNSNSISLGINVDPVWMTFEIRNTSDLGQLYRLSAETPWLDYIDTWLIRDGEVVKYVAGGDGYAFEKRPMAYRYYAFEYVYPPGVTQVIMRVETLGPMAIPLQFSSVENAINRDINSGYQYGALYGIMIALALYNLVLYFFIRRKEYGLYGLYLLGFVTNSLSYTGQLHTIITYDFGPYFQDWLDIFLMITYSVAGLHFARALLQTKEYAPKLDKFVLRTTLYIPLGMLIGFVFSQLFFSMVLAFFLNTCFVLLFIAMGVRALYAKKPFAMTFILSSVTAAICITVSTLAVAGILVPYNDYTFKAIEVGMAVEAILLASILAGQFRKAQIDKLVAEKFARTDPLTQLNNRRGFHTQIKPVLASIEREQLDMSVVLIDIDLFKRINDQYGHHVGDKVLQAVANSIKQACRGSDVIARWGGEEFIVLLPNTSQEQAQFHAERIRVAIERTKCSELPRTHQISASLGVAGSSYHIFAGQSVSQDCVEVMINLADDALYQAKTSGKNQVQLAG</sequence>
<dbReference type="GO" id="GO:1902201">
    <property type="term" value="P:negative regulation of bacterial-type flagellum-dependent cell motility"/>
    <property type="evidence" value="ECO:0007669"/>
    <property type="project" value="TreeGrafter"/>
</dbReference>
<dbReference type="PROSITE" id="PS50887">
    <property type="entry name" value="GGDEF"/>
    <property type="match status" value="1"/>
</dbReference>
<feature type="transmembrane region" description="Helical" evidence="4">
    <location>
        <begin position="321"/>
        <end position="340"/>
    </location>
</feature>
<dbReference type="EMBL" id="CP036200">
    <property type="protein sequence ID" value="QBF82705.1"/>
    <property type="molecule type" value="Genomic_DNA"/>
</dbReference>
<dbReference type="InterPro" id="IPR043128">
    <property type="entry name" value="Rev_trsase/Diguanyl_cyclase"/>
</dbReference>
<dbReference type="GO" id="GO:0043709">
    <property type="term" value="P:cell adhesion involved in single-species biofilm formation"/>
    <property type="evidence" value="ECO:0007669"/>
    <property type="project" value="TreeGrafter"/>
</dbReference>
<dbReference type="Gene3D" id="2.60.40.2380">
    <property type="match status" value="1"/>
</dbReference>
<feature type="transmembrane region" description="Helical" evidence="4">
    <location>
        <begin position="262"/>
        <end position="280"/>
    </location>
</feature>
<dbReference type="GO" id="GO:0005886">
    <property type="term" value="C:plasma membrane"/>
    <property type="evidence" value="ECO:0007669"/>
    <property type="project" value="TreeGrafter"/>
</dbReference>
<dbReference type="GO" id="GO:0052621">
    <property type="term" value="F:diguanylate cyclase activity"/>
    <property type="evidence" value="ECO:0007669"/>
    <property type="project" value="UniProtKB-EC"/>
</dbReference>
<accession>A0A411PGN0</accession>
<dbReference type="KEGG" id="smai:EXU30_08395"/>
<feature type="transmembrane region" description="Helical" evidence="4">
    <location>
        <begin position="198"/>
        <end position="218"/>
    </location>
</feature>
<feature type="transmembrane region" description="Helical" evidence="4">
    <location>
        <begin position="225"/>
        <end position="242"/>
    </location>
</feature>
<dbReference type="InterPro" id="IPR000160">
    <property type="entry name" value="GGDEF_dom"/>
</dbReference>
<evidence type="ECO:0000256" key="3">
    <source>
        <dbReference type="ARBA" id="ARBA00034247"/>
    </source>
</evidence>
<dbReference type="InterPro" id="IPR011623">
    <property type="entry name" value="7TMR_DISM_rcpt_extracell_dom1"/>
</dbReference>
<evidence type="ECO:0000313" key="6">
    <source>
        <dbReference type="EMBL" id="QBF82705.1"/>
    </source>
</evidence>
<keyword evidence="4" id="KW-0472">Membrane</keyword>
<evidence type="ECO:0000256" key="1">
    <source>
        <dbReference type="ARBA" id="ARBA00001946"/>
    </source>
</evidence>
<dbReference type="CDD" id="cd01949">
    <property type="entry name" value="GGDEF"/>
    <property type="match status" value="1"/>
</dbReference>
<feature type="transmembrane region" description="Helical" evidence="4">
    <location>
        <begin position="347"/>
        <end position="371"/>
    </location>
</feature>
<dbReference type="RefSeq" id="WP_130599099.1">
    <property type="nucleotide sequence ID" value="NZ_CP036200.1"/>
</dbReference>
<proteinExistence type="predicted"/>
<dbReference type="Pfam" id="PF00990">
    <property type="entry name" value="GGDEF"/>
    <property type="match status" value="1"/>
</dbReference>
<dbReference type="FunFam" id="3.30.70.270:FF:000001">
    <property type="entry name" value="Diguanylate cyclase domain protein"/>
    <property type="match status" value="1"/>
</dbReference>
<gene>
    <name evidence="6" type="ORF">EXU30_08395</name>
</gene>
<dbReference type="NCBIfam" id="TIGR00254">
    <property type="entry name" value="GGDEF"/>
    <property type="match status" value="1"/>
</dbReference>
<dbReference type="OrthoDB" id="5289013at2"/>